<gene>
    <name evidence="1" type="ORF">SAMN05444363_2955</name>
</gene>
<protein>
    <submittedName>
        <fullName evidence="1">Uncharacterized protein</fullName>
    </submittedName>
</protein>
<evidence type="ECO:0000313" key="1">
    <source>
        <dbReference type="EMBL" id="SHJ19620.1"/>
    </source>
</evidence>
<dbReference type="AlphaFoldDB" id="A0A1M6HBP4"/>
<dbReference type="STRING" id="415425.SAMN05444363_2955"/>
<sequence length="65" mass="7928">MPRMIYDYTKNVLEKVSFDIKLFTKELKKAVRNLLPYELEHLKKWLLYFTSEKPELKQCIHIVDV</sequence>
<proteinExistence type="predicted"/>
<organism evidence="1 2">
    <name type="scientific">Flavobacterium terrae</name>
    <dbReference type="NCBI Taxonomy" id="415425"/>
    <lineage>
        <taxon>Bacteria</taxon>
        <taxon>Pseudomonadati</taxon>
        <taxon>Bacteroidota</taxon>
        <taxon>Flavobacteriia</taxon>
        <taxon>Flavobacteriales</taxon>
        <taxon>Flavobacteriaceae</taxon>
        <taxon>Flavobacterium</taxon>
    </lineage>
</organism>
<evidence type="ECO:0000313" key="2">
    <source>
        <dbReference type="Proteomes" id="UP000184488"/>
    </source>
</evidence>
<dbReference type="RefSeq" id="WP_073312245.1">
    <property type="nucleotide sequence ID" value="NZ_FQZI01000008.1"/>
</dbReference>
<dbReference type="OrthoDB" id="840060at2"/>
<dbReference type="Proteomes" id="UP000184488">
    <property type="component" value="Unassembled WGS sequence"/>
</dbReference>
<accession>A0A1M6HBP4</accession>
<dbReference type="EMBL" id="FQZI01000008">
    <property type="protein sequence ID" value="SHJ19620.1"/>
    <property type="molecule type" value="Genomic_DNA"/>
</dbReference>
<name>A0A1M6HBP4_9FLAO</name>
<keyword evidence="2" id="KW-1185">Reference proteome</keyword>
<reference evidence="2" key="1">
    <citation type="submission" date="2016-11" db="EMBL/GenBank/DDBJ databases">
        <authorList>
            <person name="Varghese N."/>
            <person name="Submissions S."/>
        </authorList>
    </citation>
    <scope>NUCLEOTIDE SEQUENCE [LARGE SCALE GENOMIC DNA]</scope>
    <source>
        <strain evidence="2">DSM 18829</strain>
    </source>
</reference>